<reference evidence="3 5" key="1">
    <citation type="submission" date="2020-01" db="EMBL/GenBank/DDBJ databases">
        <authorList>
            <consortium name="DOE Joint Genome Institute"/>
            <person name="Haridas S."/>
            <person name="Albert R."/>
            <person name="Binder M."/>
            <person name="Bloem J."/>
            <person name="Labutti K."/>
            <person name="Salamov A."/>
            <person name="Andreopoulos B."/>
            <person name="Baker S.E."/>
            <person name="Barry K."/>
            <person name="Bills G."/>
            <person name="Bluhm B.H."/>
            <person name="Cannon C."/>
            <person name="Castanera R."/>
            <person name="Culley D.E."/>
            <person name="Daum C."/>
            <person name="Ezra D."/>
            <person name="Gonzalez J.B."/>
            <person name="Henrissat B."/>
            <person name="Kuo A."/>
            <person name="Liang C."/>
            <person name="Lipzen A."/>
            <person name="Lutzoni F."/>
            <person name="Magnuson J."/>
            <person name="Mondo S."/>
            <person name="Nolan M."/>
            <person name="Ohm R."/>
            <person name="Pangilinan J."/>
            <person name="Park H.-J."/>
            <person name="Ramirez L."/>
            <person name="Alfaro M."/>
            <person name="Sun H."/>
            <person name="Tritt A."/>
            <person name="Yoshinaga Y."/>
            <person name="Zwiers L.-H."/>
            <person name="Turgeon B.G."/>
            <person name="Goodwin S.B."/>
            <person name="Spatafora J.W."/>
            <person name="Crous P.W."/>
            <person name="Grigoriev I.V."/>
        </authorList>
    </citation>
    <scope>NUCLEOTIDE SEQUENCE</scope>
    <source>
        <strain evidence="3 5">CBS 781.70</strain>
    </source>
</reference>
<feature type="compositionally biased region" description="Pro residues" evidence="2">
    <location>
        <begin position="569"/>
        <end position="578"/>
    </location>
</feature>
<dbReference type="AlphaFoldDB" id="A0A6G1FUT3"/>
<proteinExistence type="predicted"/>
<dbReference type="RefSeq" id="XP_033531042.1">
    <property type="nucleotide sequence ID" value="XM_033674035.1"/>
</dbReference>
<organism evidence="3">
    <name type="scientific">Eremomyces bilateralis CBS 781.70</name>
    <dbReference type="NCBI Taxonomy" id="1392243"/>
    <lineage>
        <taxon>Eukaryota</taxon>
        <taxon>Fungi</taxon>
        <taxon>Dikarya</taxon>
        <taxon>Ascomycota</taxon>
        <taxon>Pezizomycotina</taxon>
        <taxon>Dothideomycetes</taxon>
        <taxon>Dothideomycetes incertae sedis</taxon>
        <taxon>Eremomycetales</taxon>
        <taxon>Eremomycetaceae</taxon>
        <taxon>Eremomyces</taxon>
    </lineage>
</organism>
<evidence type="ECO:0000313" key="4">
    <source>
        <dbReference type="Proteomes" id="UP000504638"/>
    </source>
</evidence>
<dbReference type="EMBL" id="ML975173">
    <property type="protein sequence ID" value="KAF1809411.1"/>
    <property type="molecule type" value="Genomic_DNA"/>
</dbReference>
<feature type="compositionally biased region" description="Polar residues" evidence="2">
    <location>
        <begin position="51"/>
        <end position="72"/>
    </location>
</feature>
<feature type="region of interest" description="Disordered" evidence="2">
    <location>
        <begin position="390"/>
        <end position="489"/>
    </location>
</feature>
<feature type="region of interest" description="Disordered" evidence="2">
    <location>
        <begin position="139"/>
        <end position="254"/>
    </location>
</feature>
<dbReference type="GeneID" id="54414605"/>
<protein>
    <recommendedName>
        <fullName evidence="6">M protein, serotype 2.1</fullName>
    </recommendedName>
</protein>
<feature type="compositionally biased region" description="Polar residues" evidence="2">
    <location>
        <begin position="468"/>
        <end position="489"/>
    </location>
</feature>
<feature type="coiled-coil region" evidence="1">
    <location>
        <begin position="342"/>
        <end position="369"/>
    </location>
</feature>
<feature type="compositionally biased region" description="Low complexity" evidence="2">
    <location>
        <begin position="559"/>
        <end position="568"/>
    </location>
</feature>
<feature type="compositionally biased region" description="Polar residues" evidence="2">
    <location>
        <begin position="227"/>
        <end position="254"/>
    </location>
</feature>
<reference evidence="5" key="2">
    <citation type="submission" date="2020-04" db="EMBL/GenBank/DDBJ databases">
        <authorList>
            <consortium name="NCBI Genome Project"/>
        </authorList>
    </citation>
    <scope>NUCLEOTIDE SEQUENCE</scope>
    <source>
        <strain evidence="5">CBS 781.70</strain>
    </source>
</reference>
<dbReference type="PANTHER" id="PTHR38120">
    <property type="entry name" value="EXPRESSED PROTEIN"/>
    <property type="match status" value="1"/>
</dbReference>
<feature type="compositionally biased region" description="Basic and acidic residues" evidence="2">
    <location>
        <begin position="139"/>
        <end position="224"/>
    </location>
</feature>
<feature type="compositionally biased region" description="Low complexity" evidence="2">
    <location>
        <begin position="18"/>
        <end position="50"/>
    </location>
</feature>
<evidence type="ECO:0000313" key="5">
    <source>
        <dbReference type="RefSeq" id="XP_033531042.1"/>
    </source>
</evidence>
<sequence length="632" mass="68111">MSSSPKKPPGGTNRSTNPSQKATSSSATQSPGTPKTSSSNKTTSSKSGSSQMAPSASGVSRTKSTKGANGSPLSARASVKKPGSGAGSSKGDGAPADNAEEDSKLALIEDLKERLQHGESVTEELQKQVEVLQARLDESIRDQSKLEERAHEEEERNEGLENDRKELVRQRRELDSIYEAERASMMKEKEEAQSKEDEMHETIQRLKDALSQRDLKPPTDEGGRISRTASFQSSASGGADSNQFAPSASLQRSNSRNNSKILLQKDKVIESLRLELAEVQIKLVEMENMGGGRLQDLEKSLLEARMTNARLMEDNESFQLLLSEKTLNGDFAKGDFMRADEDEDVESDKRRLESEIQALKEQNKALTLYINKIIDRVLQHQGYEAILSNAADPPEFSSPNIDKDLPPPPPAKDAGGPSLLQRAKSVAMGATAARPRPRPVSYMPPAENSINSDPTTAPSIPLGRTKTNRVSSADQASLSSRRNTVDFSNPSAASVVHNMFRASSPDATPGSPAALASPRNSFFAPPVNQNYNAAAAARLPSGAQRASSTDRSTGEVDTRPSSSESGPSAEPPSPPRSVGPPERTMTGKGIKPLRLVRENAEAEEAARKAANRGSWMNMGWFQRGQGQGPSEQ</sequence>
<dbReference type="Proteomes" id="UP000504638">
    <property type="component" value="Unplaced"/>
</dbReference>
<name>A0A6G1FUT3_9PEZI</name>
<feature type="compositionally biased region" description="Polar residues" evidence="2">
    <location>
        <begin position="448"/>
        <end position="458"/>
    </location>
</feature>
<evidence type="ECO:0000256" key="2">
    <source>
        <dbReference type="SAM" id="MobiDB-lite"/>
    </source>
</evidence>
<reference evidence="5" key="3">
    <citation type="submission" date="2025-04" db="UniProtKB">
        <authorList>
            <consortium name="RefSeq"/>
        </authorList>
    </citation>
    <scope>IDENTIFICATION</scope>
    <source>
        <strain evidence="5">CBS 781.70</strain>
    </source>
</reference>
<feature type="region of interest" description="Disordered" evidence="2">
    <location>
        <begin position="503"/>
        <end position="632"/>
    </location>
</feature>
<accession>A0A6G1FUT3</accession>
<feature type="coiled-coil region" evidence="1">
    <location>
        <begin position="269"/>
        <end position="314"/>
    </location>
</feature>
<evidence type="ECO:0000313" key="3">
    <source>
        <dbReference type="EMBL" id="KAF1809411.1"/>
    </source>
</evidence>
<evidence type="ECO:0008006" key="6">
    <source>
        <dbReference type="Google" id="ProtNLM"/>
    </source>
</evidence>
<gene>
    <name evidence="3 5" type="ORF">P152DRAFT_163726</name>
</gene>
<feature type="compositionally biased region" description="Basic and acidic residues" evidence="2">
    <location>
        <begin position="101"/>
        <end position="111"/>
    </location>
</feature>
<feature type="region of interest" description="Disordered" evidence="2">
    <location>
        <begin position="1"/>
        <end position="111"/>
    </location>
</feature>
<dbReference type="OrthoDB" id="2121319at2759"/>
<feature type="compositionally biased region" description="Basic and acidic residues" evidence="2">
    <location>
        <begin position="595"/>
        <end position="607"/>
    </location>
</feature>
<keyword evidence="1" id="KW-0175">Coiled coil</keyword>
<dbReference type="PANTHER" id="PTHR38120:SF1">
    <property type="entry name" value="M PROTEIN, SEROTYPE 2.1"/>
    <property type="match status" value="1"/>
</dbReference>
<evidence type="ECO:0000256" key="1">
    <source>
        <dbReference type="SAM" id="Coils"/>
    </source>
</evidence>
<keyword evidence="4" id="KW-1185">Reference proteome</keyword>